<protein>
    <recommendedName>
        <fullName evidence="3">YEATS domain-containing protein</fullName>
    </recommendedName>
</protein>
<dbReference type="Gene3D" id="2.60.40.1970">
    <property type="entry name" value="YEATS domain"/>
    <property type="match status" value="1"/>
</dbReference>
<evidence type="ECO:0000313" key="4">
    <source>
        <dbReference type="EMBL" id="KAK2702362.1"/>
    </source>
</evidence>
<feature type="domain" description="YEATS" evidence="3">
    <location>
        <begin position="1"/>
        <end position="77"/>
    </location>
</feature>
<dbReference type="InterPro" id="IPR038704">
    <property type="entry name" value="YEAST_sf"/>
</dbReference>
<organism evidence="4 5">
    <name type="scientific">Artemia franciscana</name>
    <name type="common">Brine shrimp</name>
    <name type="synonym">Artemia sanfranciscana</name>
    <dbReference type="NCBI Taxonomy" id="6661"/>
    <lineage>
        <taxon>Eukaryota</taxon>
        <taxon>Metazoa</taxon>
        <taxon>Ecdysozoa</taxon>
        <taxon>Arthropoda</taxon>
        <taxon>Crustacea</taxon>
        <taxon>Branchiopoda</taxon>
        <taxon>Anostraca</taxon>
        <taxon>Artemiidae</taxon>
        <taxon>Artemia</taxon>
    </lineage>
</organism>
<evidence type="ECO:0000313" key="5">
    <source>
        <dbReference type="Proteomes" id="UP001187531"/>
    </source>
</evidence>
<sequence>IFNLELEIGQTTSMLSETSQDGNTHNWEVFVRGKNNAPIENIINRVVFRLILFPDPVRSAHCQRKTIGEEFSVERCF</sequence>
<name>A0AA88HBI7_ARTSF</name>
<reference evidence="4" key="1">
    <citation type="submission" date="2023-07" db="EMBL/GenBank/DDBJ databases">
        <title>Chromosome-level genome assembly of Artemia franciscana.</title>
        <authorList>
            <person name="Jo E."/>
        </authorList>
    </citation>
    <scope>NUCLEOTIDE SEQUENCE</scope>
    <source>
        <tissue evidence="4">Whole body</tissue>
    </source>
</reference>
<dbReference type="GO" id="GO:0005634">
    <property type="term" value="C:nucleus"/>
    <property type="evidence" value="ECO:0007669"/>
    <property type="project" value="UniProtKB-SubCell"/>
</dbReference>
<feature type="non-terminal residue" evidence="4">
    <location>
        <position position="77"/>
    </location>
</feature>
<dbReference type="PROSITE" id="PS51037">
    <property type="entry name" value="YEATS"/>
    <property type="match status" value="1"/>
</dbReference>
<keyword evidence="1 2" id="KW-0539">Nucleus</keyword>
<comment type="caution">
    <text evidence="4">The sequence shown here is derived from an EMBL/GenBank/DDBJ whole genome shotgun (WGS) entry which is preliminary data.</text>
</comment>
<gene>
    <name evidence="4" type="ORF">QYM36_019013</name>
</gene>
<dbReference type="AlphaFoldDB" id="A0AA88HBI7"/>
<dbReference type="Pfam" id="PF03366">
    <property type="entry name" value="YEATS"/>
    <property type="match status" value="1"/>
</dbReference>
<evidence type="ECO:0000256" key="2">
    <source>
        <dbReference type="PROSITE-ProRule" id="PRU00376"/>
    </source>
</evidence>
<evidence type="ECO:0000256" key="1">
    <source>
        <dbReference type="ARBA" id="ARBA00023242"/>
    </source>
</evidence>
<comment type="subcellular location">
    <subcellularLocation>
        <location evidence="2">Nucleus</location>
    </subcellularLocation>
</comment>
<dbReference type="Proteomes" id="UP001187531">
    <property type="component" value="Unassembled WGS sequence"/>
</dbReference>
<accession>A0AA88HBI7</accession>
<keyword evidence="5" id="KW-1185">Reference proteome</keyword>
<dbReference type="InterPro" id="IPR055129">
    <property type="entry name" value="YEATS_dom"/>
</dbReference>
<proteinExistence type="predicted"/>
<dbReference type="EMBL" id="JAVRJZ010000414">
    <property type="protein sequence ID" value="KAK2702362.1"/>
    <property type="molecule type" value="Genomic_DNA"/>
</dbReference>
<evidence type="ECO:0000259" key="3">
    <source>
        <dbReference type="PROSITE" id="PS51037"/>
    </source>
</evidence>